<feature type="domain" description="D-alanyl-D-alanine carboxypeptidase-like core" evidence="3">
    <location>
        <begin position="186"/>
        <end position="309"/>
    </location>
</feature>
<evidence type="ECO:0000259" key="3">
    <source>
        <dbReference type="Pfam" id="PF02557"/>
    </source>
</evidence>
<organism evidence="4 5">
    <name type="scientific">Caulobacter segnis</name>
    <dbReference type="NCBI Taxonomy" id="88688"/>
    <lineage>
        <taxon>Bacteria</taxon>
        <taxon>Pseudomonadati</taxon>
        <taxon>Pseudomonadota</taxon>
        <taxon>Alphaproteobacteria</taxon>
        <taxon>Caulobacterales</taxon>
        <taxon>Caulobacteraceae</taxon>
        <taxon>Caulobacter</taxon>
    </lineage>
</organism>
<dbReference type="Gene3D" id="3.30.1380.10">
    <property type="match status" value="1"/>
</dbReference>
<dbReference type="EMBL" id="CP027850">
    <property type="protein sequence ID" value="AVQ03331.1"/>
    <property type="molecule type" value="Genomic_DNA"/>
</dbReference>
<dbReference type="PANTHER" id="PTHR34385">
    <property type="entry name" value="D-ALANYL-D-ALANINE CARBOXYPEPTIDASE"/>
    <property type="match status" value="1"/>
</dbReference>
<dbReference type="PANTHER" id="PTHR34385:SF1">
    <property type="entry name" value="PEPTIDOGLYCAN L-ALANYL-D-GLUTAMATE ENDOPEPTIDASE CWLK"/>
    <property type="match status" value="1"/>
</dbReference>
<reference evidence="4 5" key="1">
    <citation type="journal article" date="2015" name="Biotechnol. Bioeng.">
        <title>Genome sequence and phenotypic characterization of Caulobacter segnis.</title>
        <authorList>
            <person name="Patel S."/>
            <person name="Fletcher B."/>
            <person name="Scott D.C."/>
            <person name="Ely B."/>
        </authorList>
    </citation>
    <scope>NUCLEOTIDE SEQUENCE [LARGE SCALE GENOMIC DNA]</scope>
    <source>
        <strain evidence="4 5">TK0059</strain>
    </source>
</reference>
<accession>A0ABN5IX33</accession>
<evidence type="ECO:0000313" key="4">
    <source>
        <dbReference type="EMBL" id="AVQ03331.1"/>
    </source>
</evidence>
<keyword evidence="2" id="KW-1133">Transmembrane helix</keyword>
<evidence type="ECO:0000256" key="1">
    <source>
        <dbReference type="SAM" id="MobiDB-lite"/>
    </source>
</evidence>
<feature type="transmembrane region" description="Helical" evidence="2">
    <location>
        <begin position="7"/>
        <end position="27"/>
    </location>
</feature>
<dbReference type="InterPro" id="IPR009045">
    <property type="entry name" value="Zn_M74/Hedgehog-like"/>
</dbReference>
<dbReference type="Proteomes" id="UP000240527">
    <property type="component" value="Chromosome"/>
</dbReference>
<keyword evidence="5" id="KW-1185">Reference proteome</keyword>
<dbReference type="InterPro" id="IPR003709">
    <property type="entry name" value="VanY-like_core_dom"/>
</dbReference>
<dbReference type="SUPFAM" id="SSF55166">
    <property type="entry name" value="Hedgehog/DD-peptidase"/>
    <property type="match status" value="1"/>
</dbReference>
<evidence type="ECO:0000256" key="2">
    <source>
        <dbReference type="SAM" id="Phobius"/>
    </source>
</evidence>
<protein>
    <submittedName>
        <fullName evidence="4">Peptidase M15</fullName>
    </submittedName>
</protein>
<dbReference type="InterPro" id="IPR052179">
    <property type="entry name" value="DD-CPase-like"/>
</dbReference>
<keyword evidence="2" id="KW-0472">Membrane</keyword>
<dbReference type="Pfam" id="PF02557">
    <property type="entry name" value="VanY"/>
    <property type="match status" value="1"/>
</dbReference>
<name>A0ABN5IX33_9CAUL</name>
<gene>
    <name evidence="4" type="ORF">B7G68_16640</name>
</gene>
<feature type="region of interest" description="Disordered" evidence="1">
    <location>
        <begin position="318"/>
        <end position="351"/>
    </location>
</feature>
<sequence length="351" mass="37105">MRPLRRLLWGLGVLALAIGAFWLWVFWPLGGQRAEPRGPRGGAELPTAAEMAPPLVAAPALCVGSQPGPPGAAAANAASLSTLAWSPFGKAEIGWEIYAPRIAAEIGTSCAAGSDGFAAALARWQAANRLAPTGVMDAAAFAVMLPRWHLARPFVRVNREGTCPGAPSGPDLATARADESYGGKTIQLRPAALEAYRRMTAEARAAGVLRRPEALKIYSGFRAPDVDAQRCARDQNCQGLTRTICSAHRTGLAVDLFIDAAPGFGPDSSADANRLAMARSPLYRWMVWNAGRFGFVNYVYEPWHWEWTGEPLLPGTPIASLPQAGAGSVTEPAEGSTPQTPAAASGARSRR</sequence>
<proteinExistence type="predicted"/>
<dbReference type="RefSeq" id="WP_013080332.1">
    <property type="nucleotide sequence ID" value="NZ_CP027850.1"/>
</dbReference>
<evidence type="ECO:0000313" key="5">
    <source>
        <dbReference type="Proteomes" id="UP000240527"/>
    </source>
</evidence>
<keyword evidence="2" id="KW-0812">Transmembrane</keyword>